<evidence type="ECO:0000313" key="3">
    <source>
        <dbReference type="EMBL" id="RMY86463.1"/>
    </source>
</evidence>
<evidence type="ECO:0000259" key="2">
    <source>
        <dbReference type="Pfam" id="PF13449"/>
    </source>
</evidence>
<dbReference type="Pfam" id="PF13449">
    <property type="entry name" value="Phytase-like"/>
    <property type="match status" value="1"/>
</dbReference>
<name>A0A3M7FCA5_HORWE</name>
<feature type="chain" id="PRO_5018293439" description="Phytase-like domain-containing protein" evidence="1">
    <location>
        <begin position="18"/>
        <end position="554"/>
    </location>
</feature>
<sequence length="554" mass="60379">MVSSIFLISSAVSLAAAAPHLGHGFSKALPVSNSSTCSGITYINRGLVAYGTVAADARDKSGDTLGGFGSAAAPDVSSFTLTKSGTIKGTLFATPDRGWNTEGSIDYQARVHKFELSFNPTFDSIANGTENLALDYQDTTLLFKGDQPTTGLDADYTIPAGDGFPVLPAGKTSGNGTVPTLDQEGLVLLRDGSYWISDEYGPYIYHFTREGQMTVAIRPPQSLVPYTDGELAFTSGNPPVGSGLDEADDPDSGRANNHGFEGLAISTRWARMIGSQGIKHRGFAGFLYEVSPFDIEFCSWATCQWSNIDIGHQDERFLTAQLQEAAVQDGGTHATRQNNTRQLTYDVTIRDRPRLVSEYIVQQPGIFDPQEEKNPRATSISDIHYLSPHQFFTMTRDSGHGRGSGSNTPSTYRHIDIVSRRDATNILDQEGAAAISIAPDGYLLPNLVVEDYCPFIDFNNATDLARFNLHNGGLPYATELNEKWESIAIIPVPYGAKGYGEKEFYVVSISDNDFITQNGYYDFGRKRYADASGEEVSTQVLVWQAHLPNYVPRV</sequence>
<dbReference type="InterPro" id="IPR027372">
    <property type="entry name" value="Phytase-like_dom"/>
</dbReference>
<reference evidence="3 4" key="1">
    <citation type="journal article" date="2018" name="BMC Genomics">
        <title>Genomic evidence for intraspecific hybridization in a clonal and extremely halotolerant yeast.</title>
        <authorList>
            <person name="Gostincar C."/>
            <person name="Stajich J.E."/>
            <person name="Zupancic J."/>
            <person name="Zalar P."/>
            <person name="Gunde-Cimerman N."/>
        </authorList>
    </citation>
    <scope>NUCLEOTIDE SEQUENCE [LARGE SCALE GENOMIC DNA]</scope>
    <source>
        <strain evidence="3 4">EXF-10513</strain>
    </source>
</reference>
<proteinExistence type="predicted"/>
<dbReference type="PANTHER" id="PTHR37957">
    <property type="entry name" value="BLR7070 PROTEIN"/>
    <property type="match status" value="1"/>
</dbReference>
<feature type="signal peptide" evidence="1">
    <location>
        <begin position="1"/>
        <end position="17"/>
    </location>
</feature>
<dbReference type="AlphaFoldDB" id="A0A3M7FCA5"/>
<gene>
    <name evidence="3" type="ORF">D0864_07063</name>
</gene>
<evidence type="ECO:0000256" key="1">
    <source>
        <dbReference type="SAM" id="SignalP"/>
    </source>
</evidence>
<keyword evidence="1" id="KW-0732">Signal</keyword>
<dbReference type="EMBL" id="QWIO01000740">
    <property type="protein sequence ID" value="RMY86463.1"/>
    <property type="molecule type" value="Genomic_DNA"/>
</dbReference>
<comment type="caution">
    <text evidence="3">The sequence shown here is derived from an EMBL/GenBank/DDBJ whole genome shotgun (WGS) entry which is preliminary data.</text>
</comment>
<dbReference type="PANTHER" id="PTHR37957:SF1">
    <property type="entry name" value="PHYTASE-LIKE DOMAIN-CONTAINING PROTEIN"/>
    <property type="match status" value="1"/>
</dbReference>
<dbReference type="Proteomes" id="UP000269539">
    <property type="component" value="Unassembled WGS sequence"/>
</dbReference>
<accession>A0A3M7FCA5</accession>
<feature type="domain" description="Phytase-like" evidence="2">
    <location>
        <begin position="89"/>
        <end position="267"/>
    </location>
</feature>
<evidence type="ECO:0000313" key="4">
    <source>
        <dbReference type="Proteomes" id="UP000269539"/>
    </source>
</evidence>
<dbReference type="VEuPathDB" id="FungiDB:BTJ68_08017"/>
<organism evidence="3 4">
    <name type="scientific">Hortaea werneckii</name>
    <name type="common">Black yeast</name>
    <name type="synonym">Cladosporium werneckii</name>
    <dbReference type="NCBI Taxonomy" id="91943"/>
    <lineage>
        <taxon>Eukaryota</taxon>
        <taxon>Fungi</taxon>
        <taxon>Dikarya</taxon>
        <taxon>Ascomycota</taxon>
        <taxon>Pezizomycotina</taxon>
        <taxon>Dothideomycetes</taxon>
        <taxon>Dothideomycetidae</taxon>
        <taxon>Mycosphaerellales</taxon>
        <taxon>Teratosphaeriaceae</taxon>
        <taxon>Hortaea</taxon>
    </lineage>
</organism>
<protein>
    <recommendedName>
        <fullName evidence="2">Phytase-like domain-containing protein</fullName>
    </recommendedName>
</protein>